<evidence type="ECO:0000313" key="4">
    <source>
        <dbReference type="Proteomes" id="UP001138708"/>
    </source>
</evidence>
<proteinExistence type="predicted"/>
<accession>A0A9X9WG04</accession>
<reference evidence="2 3" key="2">
    <citation type="submission" date="2020-02" db="EMBL/GenBank/DDBJ databases">
        <authorList>
            <person name="Sun Q."/>
            <person name="Inoue M."/>
        </authorList>
    </citation>
    <scope>NUCLEOTIDE SEQUENCE [LARGE SCALE GENOMIC DNA]</scope>
    <source>
        <strain evidence="2 3">KCTC 22478</strain>
    </source>
</reference>
<gene>
    <name evidence="2" type="ORF">GWK15_01480</name>
    <name evidence="1" type="ORF">GXW75_08400</name>
</gene>
<name>A0A9X9WG04_9PROT</name>
<dbReference type="RefSeq" id="WP_211844024.1">
    <property type="nucleotide sequence ID" value="NZ_JAAEDK010000015.1"/>
</dbReference>
<dbReference type="EMBL" id="JAAEDK010000015">
    <property type="protein sequence ID" value="MBR0659264.1"/>
    <property type="molecule type" value="Genomic_DNA"/>
</dbReference>
<reference evidence="1" key="3">
    <citation type="journal article" date="2021" name="Syst. Appl. Microbiol.">
        <title>Roseomonas hellenica sp. nov., isolated from roots of wild-growing Alkanna tinctoria.</title>
        <authorList>
            <person name="Rat A."/>
            <person name="Naranjo H.D."/>
            <person name="Lebbe L."/>
            <person name="Cnockaert M."/>
            <person name="Krigas N."/>
            <person name="Grigoriadou K."/>
            <person name="Maloupa E."/>
            <person name="Willems A."/>
        </authorList>
    </citation>
    <scope>NUCLEOTIDE SEQUENCE</scope>
    <source>
        <strain evidence="1">LMG 31161</strain>
    </source>
</reference>
<dbReference type="Proteomes" id="UP001138708">
    <property type="component" value="Unassembled WGS sequence"/>
</dbReference>
<sequence length="186" mass="19185">MHLRHLRVPAGLLILGLAGCGPVEPPPTLPPGLSLQPGLVTRDPVVVIGQSVSEFFRAPQPGQPEAAARAIAELEWMAAVVPSNPRWQTANATALTALAQARFEARRALGIPQRAPAQPVINGLASAAFAITDSNPAELARALPQSLFTLGPEGTVAALSAPPAVPSAMLALAGLAPGPQPRQPRR</sequence>
<protein>
    <submittedName>
        <fullName evidence="1">Uncharacterized protein</fullName>
    </submittedName>
</protein>
<dbReference type="AlphaFoldDB" id="A0A9X9WG04"/>
<evidence type="ECO:0000313" key="1">
    <source>
        <dbReference type="EMBL" id="MBR0659264.1"/>
    </source>
</evidence>
<reference evidence="1" key="1">
    <citation type="submission" date="2020-01" db="EMBL/GenBank/DDBJ databases">
        <authorList>
            <person name="Rat A."/>
        </authorList>
    </citation>
    <scope>NUCLEOTIDE SEQUENCE</scope>
    <source>
        <strain evidence="1">LMG 31161</strain>
    </source>
</reference>
<comment type="caution">
    <text evidence="1">The sequence shown here is derived from an EMBL/GenBank/DDBJ whole genome shotgun (WGS) entry which is preliminary data.</text>
</comment>
<keyword evidence="3" id="KW-1185">Reference proteome</keyword>
<dbReference type="Proteomes" id="UP000746741">
    <property type="component" value="Unassembled WGS sequence"/>
</dbReference>
<dbReference type="PROSITE" id="PS51257">
    <property type="entry name" value="PROKAR_LIPOPROTEIN"/>
    <property type="match status" value="1"/>
</dbReference>
<organism evidence="1 4">
    <name type="scientific">Neoroseomonas oryzicola</name>
    <dbReference type="NCBI Taxonomy" id="535904"/>
    <lineage>
        <taxon>Bacteria</taxon>
        <taxon>Pseudomonadati</taxon>
        <taxon>Pseudomonadota</taxon>
        <taxon>Alphaproteobacteria</taxon>
        <taxon>Acetobacterales</taxon>
        <taxon>Acetobacteraceae</taxon>
        <taxon>Neoroseomonas</taxon>
    </lineage>
</organism>
<evidence type="ECO:0000313" key="2">
    <source>
        <dbReference type="EMBL" id="NKE15602.1"/>
    </source>
</evidence>
<evidence type="ECO:0000313" key="3">
    <source>
        <dbReference type="Proteomes" id="UP000746741"/>
    </source>
</evidence>
<dbReference type="EMBL" id="JAAVUP010000001">
    <property type="protein sequence ID" value="NKE15602.1"/>
    <property type="molecule type" value="Genomic_DNA"/>
</dbReference>